<evidence type="ECO:0000256" key="2">
    <source>
        <dbReference type="SAM" id="Phobius"/>
    </source>
</evidence>
<evidence type="ECO:0000256" key="1">
    <source>
        <dbReference type="SAM" id="MobiDB-lite"/>
    </source>
</evidence>
<evidence type="ECO:0000313" key="5">
    <source>
        <dbReference type="Proteomes" id="UP000070133"/>
    </source>
</evidence>
<keyword evidence="5" id="KW-1185">Reference proteome</keyword>
<gene>
    <name evidence="4" type="ORF">AC578_7460</name>
</gene>
<keyword evidence="2" id="KW-0472">Membrane</keyword>
<accession>A0A139H907</accession>
<dbReference type="AlphaFoldDB" id="A0A139H907"/>
<dbReference type="STRING" id="321146.A0A139H907"/>
<feature type="transmembrane region" description="Helical" evidence="2">
    <location>
        <begin position="395"/>
        <end position="414"/>
    </location>
</feature>
<evidence type="ECO:0000313" key="4">
    <source>
        <dbReference type="EMBL" id="KXS98931.1"/>
    </source>
</evidence>
<evidence type="ECO:0000259" key="3">
    <source>
        <dbReference type="Pfam" id="PF01757"/>
    </source>
</evidence>
<dbReference type="OrthoDB" id="5405781at2759"/>
<name>A0A139H907_9PEZI</name>
<dbReference type="GO" id="GO:0016747">
    <property type="term" value="F:acyltransferase activity, transferring groups other than amino-acyl groups"/>
    <property type="evidence" value="ECO:0007669"/>
    <property type="project" value="InterPro"/>
</dbReference>
<dbReference type="InterPro" id="IPR050879">
    <property type="entry name" value="Acyltransferase_3"/>
</dbReference>
<dbReference type="Proteomes" id="UP000070133">
    <property type="component" value="Unassembled WGS sequence"/>
</dbReference>
<dbReference type="InterPro" id="IPR002656">
    <property type="entry name" value="Acyl_transf_3_dom"/>
</dbReference>
<keyword evidence="2" id="KW-1133">Transmembrane helix</keyword>
<protein>
    <recommendedName>
        <fullName evidence="3">Acyltransferase 3 domain-containing protein</fullName>
    </recommendedName>
</protein>
<feature type="transmembrane region" description="Helical" evidence="2">
    <location>
        <begin position="482"/>
        <end position="502"/>
    </location>
</feature>
<sequence length="551" mass="62797">MAHLDASPTSRVSSDSQSSAHDHNETDRLTEGLLDNAEKQALHRDCRSPLRQQLERKLSFILRPISSWSRRAGTLLLLPRLSARSNHVDNVEIFAPGKAKPTERDATAYLDGLRGVAALCVVFTHVEEWVQSDYDGNIDKLRKPWGWRDQHLVACWPMIRFIFTGGGFAVALFFIMSGYVLSNKPYKLIMAKDRDAQHALFNTVSSAIFRRWFRLFLPIFAVNFLWVSIWYLLGIHNTARPDTDHLPLHDTWTGELVRLRNVMIELSSFFGPQDRERFRIYNPPTWTIPDEFRGSMVVYATITSLAQFSSRSRLFCEIVLCCYLWYLKLTPLVLFVIGMILCHVDALLRTTNFPTVSSIRFPAKKLVWVIWYLPLLLGIYLGGESEGDHDFETWRRIHAVGATLTMIAIPNIPWCKSFFESRFCRFLGRISYSLYLTHLPVLWVIGGRIYAAFGRFRGKPELYGAWANLIPLPASGPVGMELNVVVPTMFFVLLAFGVAELATRFIDDPSVKFAQWLYRKGTTALKEDPGLLPVQVDLHTYPGTVRAASSA</sequence>
<feature type="region of interest" description="Disordered" evidence="1">
    <location>
        <begin position="1"/>
        <end position="29"/>
    </location>
</feature>
<feature type="compositionally biased region" description="Polar residues" evidence="1">
    <location>
        <begin position="7"/>
        <end position="19"/>
    </location>
</feature>
<feature type="transmembrane region" description="Helical" evidence="2">
    <location>
        <begin position="434"/>
        <end position="453"/>
    </location>
</feature>
<dbReference type="PANTHER" id="PTHR23028:SF125">
    <property type="entry name" value="ACYLTRANSFERASE"/>
    <property type="match status" value="1"/>
</dbReference>
<dbReference type="Pfam" id="PF01757">
    <property type="entry name" value="Acyl_transf_3"/>
    <property type="match status" value="1"/>
</dbReference>
<organism evidence="4 5">
    <name type="scientific">Pseudocercospora eumusae</name>
    <dbReference type="NCBI Taxonomy" id="321146"/>
    <lineage>
        <taxon>Eukaryota</taxon>
        <taxon>Fungi</taxon>
        <taxon>Dikarya</taxon>
        <taxon>Ascomycota</taxon>
        <taxon>Pezizomycotina</taxon>
        <taxon>Dothideomycetes</taxon>
        <taxon>Dothideomycetidae</taxon>
        <taxon>Mycosphaerellales</taxon>
        <taxon>Mycosphaerellaceae</taxon>
        <taxon>Pseudocercospora</taxon>
    </lineage>
</organism>
<feature type="domain" description="Acyltransferase 3" evidence="3">
    <location>
        <begin position="108"/>
        <end position="461"/>
    </location>
</feature>
<keyword evidence="2" id="KW-0812">Transmembrane</keyword>
<feature type="transmembrane region" description="Helical" evidence="2">
    <location>
        <begin position="323"/>
        <end position="344"/>
    </location>
</feature>
<feature type="compositionally biased region" description="Basic and acidic residues" evidence="1">
    <location>
        <begin position="20"/>
        <end position="29"/>
    </location>
</feature>
<proteinExistence type="predicted"/>
<dbReference type="PANTHER" id="PTHR23028">
    <property type="entry name" value="ACETYLTRANSFERASE"/>
    <property type="match status" value="1"/>
</dbReference>
<dbReference type="EMBL" id="LFZN01000103">
    <property type="protein sequence ID" value="KXS98931.1"/>
    <property type="molecule type" value="Genomic_DNA"/>
</dbReference>
<feature type="transmembrane region" description="Helical" evidence="2">
    <location>
        <begin position="365"/>
        <end position="383"/>
    </location>
</feature>
<feature type="transmembrane region" description="Helical" evidence="2">
    <location>
        <begin position="215"/>
        <end position="233"/>
    </location>
</feature>
<comment type="caution">
    <text evidence="4">The sequence shown here is derived from an EMBL/GenBank/DDBJ whole genome shotgun (WGS) entry which is preliminary data.</text>
</comment>
<reference evidence="4 5" key="1">
    <citation type="submission" date="2015-07" db="EMBL/GenBank/DDBJ databases">
        <title>Comparative genomics of the Sigatoka disease complex on banana suggests a link between parallel evolutionary changes in Pseudocercospora fijiensis and Pseudocercospora eumusae and increased virulence on the banana host.</title>
        <authorList>
            <person name="Chang T.-C."/>
            <person name="Salvucci A."/>
            <person name="Crous P.W."/>
            <person name="Stergiopoulos I."/>
        </authorList>
    </citation>
    <scope>NUCLEOTIDE SEQUENCE [LARGE SCALE GENOMIC DNA]</scope>
    <source>
        <strain evidence="4 5">CBS 114824</strain>
    </source>
</reference>
<feature type="transmembrane region" description="Helical" evidence="2">
    <location>
        <begin position="158"/>
        <end position="181"/>
    </location>
</feature>